<name>A0A2P2PGF2_RHIMU</name>
<accession>A0A2P2PGF2</accession>
<dbReference type="EMBL" id="GGEC01073349">
    <property type="protein sequence ID" value="MBX53833.1"/>
    <property type="molecule type" value="Transcribed_RNA"/>
</dbReference>
<protein>
    <submittedName>
        <fullName evidence="1">Uncharacterized protein</fullName>
    </submittedName>
</protein>
<dbReference type="AlphaFoldDB" id="A0A2P2PGF2"/>
<evidence type="ECO:0000313" key="1">
    <source>
        <dbReference type="EMBL" id="MBX53833.1"/>
    </source>
</evidence>
<sequence length="30" mass="3416">MVSRCCGWTCKKTENLAQRCFPLLALRLSS</sequence>
<organism evidence="1">
    <name type="scientific">Rhizophora mucronata</name>
    <name type="common">Asiatic mangrove</name>
    <dbReference type="NCBI Taxonomy" id="61149"/>
    <lineage>
        <taxon>Eukaryota</taxon>
        <taxon>Viridiplantae</taxon>
        <taxon>Streptophyta</taxon>
        <taxon>Embryophyta</taxon>
        <taxon>Tracheophyta</taxon>
        <taxon>Spermatophyta</taxon>
        <taxon>Magnoliopsida</taxon>
        <taxon>eudicotyledons</taxon>
        <taxon>Gunneridae</taxon>
        <taxon>Pentapetalae</taxon>
        <taxon>rosids</taxon>
        <taxon>fabids</taxon>
        <taxon>Malpighiales</taxon>
        <taxon>Rhizophoraceae</taxon>
        <taxon>Rhizophora</taxon>
    </lineage>
</organism>
<reference evidence="1" key="1">
    <citation type="submission" date="2018-02" db="EMBL/GenBank/DDBJ databases">
        <title>Rhizophora mucronata_Transcriptome.</title>
        <authorList>
            <person name="Meera S.P."/>
            <person name="Sreeshan A."/>
            <person name="Augustine A."/>
        </authorList>
    </citation>
    <scope>NUCLEOTIDE SEQUENCE</scope>
    <source>
        <tissue evidence="1">Leaf</tissue>
    </source>
</reference>
<proteinExistence type="predicted"/>